<keyword evidence="3" id="KW-1185">Reference proteome</keyword>
<accession>A0A1H7XC03</accession>
<feature type="domain" description="DUF6089" evidence="1">
    <location>
        <begin position="9"/>
        <end position="200"/>
    </location>
</feature>
<dbReference type="AlphaFoldDB" id="A0A1H7XC03"/>
<sequence>MFTDRKKILFPFIFILVFFSKVNAQDWELGLNLGASGYMGELNTSNPMKFNDWTLGLLVRKNLSHNWTVRLNLLRANTRGNAATNDNENIQQQGLYFKSPLYEASLLAEFNFFKFEPSYTRVSYTPYLFAGIGGFHFQPKSYNFDGDLVNLHEYQTEGVNYNRFAIAIPFGLGFKYNLRGPLTVGLELGYRIAFTDYLDDISGDYISAYGWVPSEYQLGTEALEQRKYFIDPSQQATVGTQRGDGRSKDSYMTATITVTYAIFRAGCPVYIKKN</sequence>
<name>A0A1H7XC03_OLID1</name>
<evidence type="ECO:0000313" key="3">
    <source>
        <dbReference type="Proteomes" id="UP000199421"/>
    </source>
</evidence>
<gene>
    <name evidence="2" type="ORF">SAMN05661044_04834</name>
</gene>
<evidence type="ECO:0000259" key="1">
    <source>
        <dbReference type="Pfam" id="PF19573"/>
    </source>
</evidence>
<dbReference type="InterPro" id="IPR045743">
    <property type="entry name" value="DUF6089"/>
</dbReference>
<dbReference type="OrthoDB" id="654178at2"/>
<dbReference type="STRING" id="407022.SAMN05661044_04834"/>
<reference evidence="3" key="1">
    <citation type="submission" date="2016-10" db="EMBL/GenBank/DDBJ databases">
        <authorList>
            <person name="Varghese N."/>
            <person name="Submissions S."/>
        </authorList>
    </citation>
    <scope>NUCLEOTIDE SEQUENCE [LARGE SCALE GENOMIC DNA]</scope>
    <source>
        <strain evidence="3">DSM 18733</strain>
    </source>
</reference>
<dbReference type="SUPFAM" id="SSF56925">
    <property type="entry name" value="OMPA-like"/>
    <property type="match status" value="1"/>
</dbReference>
<dbReference type="Gene3D" id="2.40.160.20">
    <property type="match status" value="1"/>
</dbReference>
<dbReference type="InterPro" id="IPR011250">
    <property type="entry name" value="OMP/PagP_B-barrel"/>
</dbReference>
<protein>
    <submittedName>
        <fullName evidence="2">Outer membrane protein beta-barrel domain-containing protein</fullName>
    </submittedName>
</protein>
<dbReference type="Pfam" id="PF19573">
    <property type="entry name" value="DUF6089"/>
    <property type="match status" value="1"/>
</dbReference>
<dbReference type="EMBL" id="FOAF01000010">
    <property type="protein sequence ID" value="SEM31412.1"/>
    <property type="molecule type" value="Genomic_DNA"/>
</dbReference>
<proteinExistence type="predicted"/>
<dbReference type="RefSeq" id="WP_093330293.1">
    <property type="nucleotide sequence ID" value="NZ_FOAF01000010.1"/>
</dbReference>
<dbReference type="Proteomes" id="UP000199421">
    <property type="component" value="Unassembled WGS sequence"/>
</dbReference>
<organism evidence="2 3">
    <name type="scientific">Olivibacter domesticus</name>
    <name type="common">Pseudosphingobacterium domesticum</name>
    <dbReference type="NCBI Taxonomy" id="407022"/>
    <lineage>
        <taxon>Bacteria</taxon>
        <taxon>Pseudomonadati</taxon>
        <taxon>Bacteroidota</taxon>
        <taxon>Sphingobacteriia</taxon>
        <taxon>Sphingobacteriales</taxon>
        <taxon>Sphingobacteriaceae</taxon>
        <taxon>Olivibacter</taxon>
    </lineage>
</organism>
<evidence type="ECO:0000313" key="2">
    <source>
        <dbReference type="EMBL" id="SEM31412.1"/>
    </source>
</evidence>